<evidence type="ECO:0000256" key="6">
    <source>
        <dbReference type="ARBA" id="ARBA00022670"/>
    </source>
</evidence>
<evidence type="ECO:0000313" key="10">
    <source>
        <dbReference type="EMBL" id="MTT31539.1"/>
    </source>
</evidence>
<keyword evidence="8" id="KW-0378">Hydrolase</keyword>
<organism evidence="10 11">
    <name type="scientific">Terrilactibacillus tamarindi</name>
    <dbReference type="NCBI Taxonomy" id="2599694"/>
    <lineage>
        <taxon>Bacteria</taxon>
        <taxon>Bacillati</taxon>
        <taxon>Bacillota</taxon>
        <taxon>Bacilli</taxon>
        <taxon>Bacillales</taxon>
        <taxon>Bacillaceae</taxon>
        <taxon>Terrilactibacillus</taxon>
    </lineage>
</organism>
<evidence type="ECO:0000256" key="3">
    <source>
        <dbReference type="ARBA" id="ARBA00001947"/>
    </source>
</evidence>
<evidence type="ECO:0000256" key="9">
    <source>
        <dbReference type="ARBA" id="ARBA00023049"/>
    </source>
</evidence>
<evidence type="ECO:0000256" key="8">
    <source>
        <dbReference type="ARBA" id="ARBA00022801"/>
    </source>
</evidence>
<proteinExistence type="inferred from homology"/>
<accession>A0A6N8CN58</accession>
<protein>
    <submittedName>
        <fullName evidence="10">Aminopeptidase</fullName>
    </submittedName>
</protein>
<dbReference type="EMBL" id="WNHB01000007">
    <property type="protein sequence ID" value="MTT31539.1"/>
    <property type="molecule type" value="Genomic_DNA"/>
</dbReference>
<dbReference type="SUPFAM" id="SSF144052">
    <property type="entry name" value="Thermophilic metalloprotease-like"/>
    <property type="match status" value="1"/>
</dbReference>
<keyword evidence="7" id="KW-0479">Metal-binding</keyword>
<dbReference type="GO" id="GO:0004177">
    <property type="term" value="F:aminopeptidase activity"/>
    <property type="evidence" value="ECO:0007669"/>
    <property type="project" value="UniProtKB-KW"/>
</dbReference>
<dbReference type="InterPro" id="IPR000787">
    <property type="entry name" value="Peptidase_M29"/>
</dbReference>
<comment type="similarity">
    <text evidence="4">Belongs to the peptidase M29 family.</text>
</comment>
<evidence type="ECO:0000256" key="5">
    <source>
        <dbReference type="ARBA" id="ARBA00022438"/>
    </source>
</evidence>
<dbReference type="InterPro" id="IPR035097">
    <property type="entry name" value="M29_N-terminal"/>
</dbReference>
<dbReference type="OrthoDB" id="9803993at2"/>
<comment type="cofactor">
    <cofactor evidence="3">
        <name>Zn(2+)</name>
        <dbReference type="ChEBI" id="CHEBI:29105"/>
    </cofactor>
</comment>
<gene>
    <name evidence="10" type="ORF">GMB86_05860</name>
</gene>
<evidence type="ECO:0000313" key="11">
    <source>
        <dbReference type="Proteomes" id="UP000440978"/>
    </source>
</evidence>
<evidence type="ECO:0000256" key="4">
    <source>
        <dbReference type="ARBA" id="ARBA00008236"/>
    </source>
</evidence>
<comment type="cofactor">
    <cofactor evidence="1">
        <name>Co(2+)</name>
        <dbReference type="ChEBI" id="CHEBI:48828"/>
    </cofactor>
</comment>
<dbReference type="GO" id="GO:0006508">
    <property type="term" value="P:proteolysis"/>
    <property type="evidence" value="ECO:0007669"/>
    <property type="project" value="UniProtKB-KW"/>
</dbReference>
<comment type="caution">
    <text evidence="10">The sequence shown here is derived from an EMBL/GenBank/DDBJ whole genome shotgun (WGS) entry which is preliminary data.</text>
</comment>
<dbReference type="PANTHER" id="PTHR34448:SF3">
    <property type="entry name" value="AMINOPEPTIDASE AMPS"/>
    <property type="match status" value="1"/>
</dbReference>
<keyword evidence="5 10" id="KW-0031">Aminopeptidase</keyword>
<dbReference type="InterPro" id="IPR052170">
    <property type="entry name" value="M29_Exopeptidase"/>
</dbReference>
<comment type="cofactor">
    <cofactor evidence="2">
        <name>Mg(2+)</name>
        <dbReference type="ChEBI" id="CHEBI:18420"/>
    </cofactor>
</comment>
<name>A0A6N8CN58_9BACI</name>
<evidence type="ECO:0000256" key="2">
    <source>
        <dbReference type="ARBA" id="ARBA00001946"/>
    </source>
</evidence>
<sequence length="410" mass="46231">MKNFQNILEKYAEVAVKIGINLQKNQTLVIDAPIPALDFVHLVTKKAYELGAKNVIVNWMDETTKRLNFEHASEEALLEFPEWLKVKYDELIKQNTAILTIYSPNPDLLQGIDPNRLSTAMKTQTEGLKHLLNAKKSATISWSIVSVPTKEWAAKVFPNLSKSDSVEELWKQIFHTTRMTSENPVSEWQSHIDRFIEKLTFLNENKFKTLHYYGSGTDLTIDLAKDHIWSGAGMTNQEGTYFVPNIPTEEVFTMPARNGVNGTVTSTKPLNYNGNLINHFSLTFKDGRIIDYKAEEGYEILKGLVETDEGSHYLGEVALVPHHSPISDTNLIFYNTLFDENASCHLAIGFAYPFNIENGTKLTEEELAEHGANLSLVHEDFMVGSADLNIDGIKSNGEKVAIFRNGNWAF</sequence>
<dbReference type="AlphaFoldDB" id="A0A6N8CN58"/>
<keyword evidence="11" id="KW-1185">Reference proteome</keyword>
<dbReference type="Pfam" id="PF02073">
    <property type="entry name" value="Peptidase_M29"/>
    <property type="match status" value="1"/>
</dbReference>
<evidence type="ECO:0000256" key="1">
    <source>
        <dbReference type="ARBA" id="ARBA00001941"/>
    </source>
</evidence>
<dbReference type="GO" id="GO:0008237">
    <property type="term" value="F:metallopeptidase activity"/>
    <property type="evidence" value="ECO:0007669"/>
    <property type="project" value="UniProtKB-KW"/>
</dbReference>
<dbReference type="Proteomes" id="UP000440978">
    <property type="component" value="Unassembled WGS sequence"/>
</dbReference>
<dbReference type="PRINTS" id="PR00919">
    <property type="entry name" value="THERMOPTASE"/>
</dbReference>
<keyword evidence="9" id="KW-0482">Metalloprotease</keyword>
<dbReference type="Gene3D" id="3.40.1830.10">
    <property type="entry name" value="Thermophilic metalloprotease (M29)"/>
    <property type="match status" value="1"/>
</dbReference>
<dbReference type="RefSeq" id="WP_155217711.1">
    <property type="nucleotide sequence ID" value="NZ_WNHB01000007.1"/>
</dbReference>
<keyword evidence="6" id="KW-0645">Protease</keyword>
<reference evidence="10 11" key="1">
    <citation type="submission" date="2019-11" db="EMBL/GenBank/DDBJ databases">
        <title>Terrilactibacillus tamarindus sp. nov. BCM23-1 isolated from bark of Tamarindus indica.</title>
        <authorList>
            <person name="Kingkaew E."/>
            <person name="Tanasupawat S."/>
        </authorList>
    </citation>
    <scope>NUCLEOTIDE SEQUENCE [LARGE SCALE GENOMIC DNA]</scope>
    <source>
        <strain evidence="10 11">BCM23-1</strain>
    </source>
</reference>
<dbReference type="PANTHER" id="PTHR34448">
    <property type="entry name" value="AMINOPEPTIDASE"/>
    <property type="match status" value="1"/>
</dbReference>
<dbReference type="GO" id="GO:0046872">
    <property type="term" value="F:metal ion binding"/>
    <property type="evidence" value="ECO:0007669"/>
    <property type="project" value="UniProtKB-KW"/>
</dbReference>
<evidence type="ECO:0000256" key="7">
    <source>
        <dbReference type="ARBA" id="ARBA00022723"/>
    </source>
</evidence>